<feature type="region of interest" description="Disordered" evidence="1">
    <location>
        <begin position="145"/>
        <end position="164"/>
    </location>
</feature>
<accession>A0A1Y2FA82</accession>
<name>A0A1Y2FA82_PROLT</name>
<evidence type="ECO:0000313" key="4">
    <source>
        <dbReference type="Proteomes" id="UP000193685"/>
    </source>
</evidence>
<comment type="caution">
    <text evidence="3">The sequence shown here is derived from an EMBL/GenBank/DDBJ whole genome shotgun (WGS) entry which is preliminary data.</text>
</comment>
<dbReference type="EMBL" id="MCFI01000012">
    <property type="protein sequence ID" value="ORY80783.1"/>
    <property type="molecule type" value="Genomic_DNA"/>
</dbReference>
<keyword evidence="2" id="KW-0812">Transmembrane</keyword>
<sequence length="164" mass="17889">MSDEIASTTLVTLTSSSEALPTLIRPVAFSARATATAAASAAATPSASATASAASTTLKSSINWFVLLIILIPALFIVYAITKRILGCLSKRKEKIPPAPVHAPIPTWQGYPPMQVPQAAMMSAHLSPMQQMQWLAYQQHAPMQSNHQHNQWEKQQPYVHSWEK</sequence>
<organism evidence="3 4">
    <name type="scientific">Protomyces lactucae-debilis</name>
    <dbReference type="NCBI Taxonomy" id="2754530"/>
    <lineage>
        <taxon>Eukaryota</taxon>
        <taxon>Fungi</taxon>
        <taxon>Dikarya</taxon>
        <taxon>Ascomycota</taxon>
        <taxon>Taphrinomycotina</taxon>
        <taxon>Taphrinomycetes</taxon>
        <taxon>Taphrinales</taxon>
        <taxon>Protomycetaceae</taxon>
        <taxon>Protomyces</taxon>
    </lineage>
</organism>
<gene>
    <name evidence="3" type="ORF">BCR37DRAFT_393461</name>
</gene>
<protein>
    <submittedName>
        <fullName evidence="3">Uncharacterized protein</fullName>
    </submittedName>
</protein>
<evidence type="ECO:0000256" key="2">
    <source>
        <dbReference type="SAM" id="Phobius"/>
    </source>
</evidence>
<dbReference type="GeneID" id="63787907"/>
<dbReference type="Proteomes" id="UP000193685">
    <property type="component" value="Unassembled WGS sequence"/>
</dbReference>
<keyword evidence="4" id="KW-1185">Reference proteome</keyword>
<proteinExistence type="predicted"/>
<dbReference type="AlphaFoldDB" id="A0A1Y2FA82"/>
<dbReference type="RefSeq" id="XP_040724428.1">
    <property type="nucleotide sequence ID" value="XM_040871308.1"/>
</dbReference>
<feature type="transmembrane region" description="Helical" evidence="2">
    <location>
        <begin position="62"/>
        <end position="82"/>
    </location>
</feature>
<reference evidence="3 4" key="1">
    <citation type="submission" date="2016-07" db="EMBL/GenBank/DDBJ databases">
        <title>Pervasive Adenine N6-methylation of Active Genes in Fungi.</title>
        <authorList>
            <consortium name="DOE Joint Genome Institute"/>
            <person name="Mondo S.J."/>
            <person name="Dannebaum R.O."/>
            <person name="Kuo R.C."/>
            <person name="Labutti K."/>
            <person name="Haridas S."/>
            <person name="Kuo A."/>
            <person name="Salamov A."/>
            <person name="Ahrendt S.R."/>
            <person name="Lipzen A."/>
            <person name="Sullivan W."/>
            <person name="Andreopoulos W.B."/>
            <person name="Clum A."/>
            <person name="Lindquist E."/>
            <person name="Daum C."/>
            <person name="Ramamoorthy G.K."/>
            <person name="Gryganskyi A."/>
            <person name="Culley D."/>
            <person name="Magnuson J.K."/>
            <person name="James T.Y."/>
            <person name="O'Malley M.A."/>
            <person name="Stajich J.E."/>
            <person name="Spatafora J.W."/>
            <person name="Visel A."/>
            <person name="Grigoriev I.V."/>
        </authorList>
    </citation>
    <scope>NUCLEOTIDE SEQUENCE [LARGE SCALE GENOMIC DNA]</scope>
    <source>
        <strain evidence="3 4">12-1054</strain>
    </source>
</reference>
<evidence type="ECO:0000256" key="1">
    <source>
        <dbReference type="SAM" id="MobiDB-lite"/>
    </source>
</evidence>
<keyword evidence="2" id="KW-0472">Membrane</keyword>
<keyword evidence="2" id="KW-1133">Transmembrane helix</keyword>
<evidence type="ECO:0000313" key="3">
    <source>
        <dbReference type="EMBL" id="ORY80783.1"/>
    </source>
</evidence>